<dbReference type="OrthoDB" id="2140105at2759"/>
<protein>
    <recommendedName>
        <fullName evidence="1">DUF3533 domain-containing protein</fullName>
    </recommendedName>
</protein>
<dbReference type="GO" id="GO:0016020">
    <property type="term" value="C:membrane"/>
    <property type="evidence" value="ECO:0007669"/>
    <property type="project" value="TreeGrafter"/>
</dbReference>
<dbReference type="PANTHER" id="PTHR34814:SF1">
    <property type="entry name" value="NITROSOGUANIDINE RESISTANCE PROTEIN SNG1"/>
    <property type="match status" value="1"/>
</dbReference>
<keyword evidence="3" id="KW-1185">Reference proteome</keyword>
<dbReference type="STRING" id="98765.A0A2R6NZG5"/>
<dbReference type="InterPro" id="IPR022703">
    <property type="entry name" value="DUF3533"/>
</dbReference>
<name>A0A2R6NZG5_9APHY</name>
<sequence length="255" mass="27208">MPDALAENSSLPVLPSTFRSSADNLAEPPPHRFTALTVDEFTPAANVGAGSLIPDIVDDGAKKSKLETVQDDCLYWGALSTAPTLTTSLTAWYINRDAARIGNTLWDSFGNTSAPGQQLGWINVDPDMAGSNEQVMNAIIQGQAWIAVVVEANATINLSHARANGDSNYDPTSAITVYYAQARQETAVGNYVLPITTQLLTSSVTAYTTGSAQRYFAQITPGTTVNQTAVQLLSQAPQTINPAIAWAMVNLRPYT</sequence>
<dbReference type="PANTHER" id="PTHR34814">
    <property type="entry name" value="NITROSOGUANIDINE RESISTANCE PROTEIN SNG1"/>
    <property type="match status" value="1"/>
</dbReference>
<reference evidence="2 3" key="1">
    <citation type="submission" date="2018-02" db="EMBL/GenBank/DDBJ databases">
        <title>Genome sequence of the basidiomycete white-rot fungus Phlebia centrifuga.</title>
        <authorList>
            <person name="Granchi Z."/>
            <person name="Peng M."/>
            <person name="de Vries R.P."/>
            <person name="Hilden K."/>
            <person name="Makela M.R."/>
            <person name="Grigoriev I."/>
            <person name="Riley R."/>
        </authorList>
    </citation>
    <scope>NUCLEOTIDE SEQUENCE [LARGE SCALE GENOMIC DNA]</scope>
    <source>
        <strain evidence="2 3">FBCC195</strain>
    </source>
</reference>
<dbReference type="AlphaFoldDB" id="A0A2R6NZG5"/>
<proteinExistence type="predicted"/>
<gene>
    <name evidence="2" type="ORF">PHLCEN_2v6440</name>
</gene>
<dbReference type="Proteomes" id="UP000186601">
    <property type="component" value="Unassembled WGS sequence"/>
</dbReference>
<evidence type="ECO:0000313" key="2">
    <source>
        <dbReference type="EMBL" id="PSR81280.1"/>
    </source>
</evidence>
<evidence type="ECO:0000259" key="1">
    <source>
        <dbReference type="Pfam" id="PF12051"/>
    </source>
</evidence>
<feature type="domain" description="DUF3533" evidence="1">
    <location>
        <begin position="73"/>
        <end position="255"/>
    </location>
</feature>
<dbReference type="InterPro" id="IPR053001">
    <property type="entry name" value="MNNG_permease-like"/>
</dbReference>
<evidence type="ECO:0000313" key="3">
    <source>
        <dbReference type="Proteomes" id="UP000186601"/>
    </source>
</evidence>
<dbReference type="Pfam" id="PF12051">
    <property type="entry name" value="DUF3533"/>
    <property type="match status" value="1"/>
</dbReference>
<accession>A0A2R6NZG5</accession>
<comment type="caution">
    <text evidence="2">The sequence shown here is derived from an EMBL/GenBank/DDBJ whole genome shotgun (WGS) entry which is preliminary data.</text>
</comment>
<organism evidence="2 3">
    <name type="scientific">Hermanssonia centrifuga</name>
    <dbReference type="NCBI Taxonomy" id="98765"/>
    <lineage>
        <taxon>Eukaryota</taxon>
        <taxon>Fungi</taxon>
        <taxon>Dikarya</taxon>
        <taxon>Basidiomycota</taxon>
        <taxon>Agaricomycotina</taxon>
        <taxon>Agaricomycetes</taxon>
        <taxon>Polyporales</taxon>
        <taxon>Meruliaceae</taxon>
        <taxon>Hermanssonia</taxon>
    </lineage>
</organism>
<dbReference type="EMBL" id="MLYV02000623">
    <property type="protein sequence ID" value="PSR81280.1"/>
    <property type="molecule type" value="Genomic_DNA"/>
</dbReference>